<name>A0A813ESU7_POLGL</name>
<dbReference type="AlphaFoldDB" id="A0A813ESU7"/>
<proteinExistence type="predicted"/>
<protein>
    <submittedName>
        <fullName evidence="1">Uncharacterized protein</fullName>
    </submittedName>
</protein>
<dbReference type="EMBL" id="CAJNNV010016402">
    <property type="protein sequence ID" value="CAE8604401.1"/>
    <property type="molecule type" value="Genomic_DNA"/>
</dbReference>
<organism evidence="1 2">
    <name type="scientific">Polarella glacialis</name>
    <name type="common">Dinoflagellate</name>
    <dbReference type="NCBI Taxonomy" id="89957"/>
    <lineage>
        <taxon>Eukaryota</taxon>
        <taxon>Sar</taxon>
        <taxon>Alveolata</taxon>
        <taxon>Dinophyceae</taxon>
        <taxon>Suessiales</taxon>
        <taxon>Suessiaceae</taxon>
        <taxon>Polarella</taxon>
    </lineage>
</organism>
<sequence>DEAIVHELATCSPMTLSAAFQVGTHTGLVLEEARHRFWPGGRERNRAATRAGADELRLRLSRTSKRAAVILRRLTFRAWALAVAEVRKAAAELAYASGVPLVRRVQHVAAVERLVSAAEAHRRQFSGVLCLGQWHR</sequence>
<reference evidence="1" key="1">
    <citation type="submission" date="2021-02" db="EMBL/GenBank/DDBJ databases">
        <authorList>
            <person name="Dougan E. K."/>
            <person name="Rhodes N."/>
            <person name="Thang M."/>
            <person name="Chan C."/>
        </authorList>
    </citation>
    <scope>NUCLEOTIDE SEQUENCE</scope>
</reference>
<dbReference type="Proteomes" id="UP000654075">
    <property type="component" value="Unassembled WGS sequence"/>
</dbReference>
<feature type="non-terminal residue" evidence="1">
    <location>
        <position position="136"/>
    </location>
</feature>
<accession>A0A813ESU7</accession>
<evidence type="ECO:0000313" key="2">
    <source>
        <dbReference type="Proteomes" id="UP000654075"/>
    </source>
</evidence>
<keyword evidence="2" id="KW-1185">Reference proteome</keyword>
<gene>
    <name evidence="1" type="ORF">PGLA1383_LOCUS22562</name>
</gene>
<evidence type="ECO:0000313" key="1">
    <source>
        <dbReference type="EMBL" id="CAE8604401.1"/>
    </source>
</evidence>
<comment type="caution">
    <text evidence="1">The sequence shown here is derived from an EMBL/GenBank/DDBJ whole genome shotgun (WGS) entry which is preliminary data.</text>
</comment>
<feature type="non-terminal residue" evidence="1">
    <location>
        <position position="1"/>
    </location>
</feature>